<accession>A0ABQ6NFT4</accession>
<gene>
    <name evidence="1" type="ORF">PghCCS26_01170</name>
</gene>
<name>A0ABQ6NFT4_9BACL</name>
<proteinExistence type="predicted"/>
<sequence>MRRFLIVDMTIILRDTAAKIKEETDGMSSRFSYDDMKDKPRRRRMDMLRRMRKNA</sequence>
<organism evidence="1 2">
    <name type="scientific">Paenibacillus glycanilyticus</name>
    <dbReference type="NCBI Taxonomy" id="126569"/>
    <lineage>
        <taxon>Bacteria</taxon>
        <taxon>Bacillati</taxon>
        <taxon>Bacillota</taxon>
        <taxon>Bacilli</taxon>
        <taxon>Bacillales</taxon>
        <taxon>Paenibacillaceae</taxon>
        <taxon>Paenibacillus</taxon>
    </lineage>
</organism>
<keyword evidence="2" id="KW-1185">Reference proteome</keyword>
<comment type="caution">
    <text evidence="1">The sequence shown here is derived from an EMBL/GenBank/DDBJ whole genome shotgun (WGS) entry which is preliminary data.</text>
</comment>
<dbReference type="EMBL" id="BTCL01000001">
    <property type="protein sequence ID" value="GMK42990.1"/>
    <property type="molecule type" value="Genomic_DNA"/>
</dbReference>
<evidence type="ECO:0000313" key="2">
    <source>
        <dbReference type="Proteomes" id="UP001285921"/>
    </source>
</evidence>
<evidence type="ECO:0000313" key="1">
    <source>
        <dbReference type="EMBL" id="GMK42990.1"/>
    </source>
</evidence>
<dbReference type="Proteomes" id="UP001285921">
    <property type="component" value="Unassembled WGS sequence"/>
</dbReference>
<reference evidence="1 2" key="1">
    <citation type="submission" date="2023-05" db="EMBL/GenBank/DDBJ databases">
        <title>Draft genome of Paenibacillus sp. CCS26.</title>
        <authorList>
            <person name="Akita H."/>
            <person name="Shinto Y."/>
            <person name="Kimura Z."/>
        </authorList>
    </citation>
    <scope>NUCLEOTIDE SEQUENCE [LARGE SCALE GENOMIC DNA]</scope>
    <source>
        <strain evidence="1 2">CCS26</strain>
    </source>
</reference>
<protein>
    <submittedName>
        <fullName evidence="1">Uncharacterized protein</fullName>
    </submittedName>
</protein>